<dbReference type="Pfam" id="PF13578">
    <property type="entry name" value="Methyltransf_24"/>
    <property type="match status" value="1"/>
</dbReference>
<dbReference type="Gene3D" id="3.40.50.150">
    <property type="entry name" value="Vaccinia Virus protein VP39"/>
    <property type="match status" value="1"/>
</dbReference>
<dbReference type="SUPFAM" id="SSF48452">
    <property type="entry name" value="TPR-like"/>
    <property type="match status" value="1"/>
</dbReference>
<name>A0AAU8JCZ3_9CYAN</name>
<dbReference type="PANTHER" id="PTHR44943">
    <property type="entry name" value="CELLULOSE SYNTHASE OPERON PROTEIN C"/>
    <property type="match status" value="1"/>
</dbReference>
<keyword evidence="4" id="KW-0489">Methyltransferase</keyword>
<dbReference type="InterPro" id="IPR019734">
    <property type="entry name" value="TPR_rpt"/>
</dbReference>
<evidence type="ECO:0000256" key="2">
    <source>
        <dbReference type="ARBA" id="ARBA00022803"/>
    </source>
</evidence>
<keyword evidence="2 3" id="KW-0802">TPR repeat</keyword>
<dbReference type="PANTHER" id="PTHR44943:SF8">
    <property type="entry name" value="TPR REPEAT-CONTAINING PROTEIN MJ0263"/>
    <property type="match status" value="1"/>
</dbReference>
<dbReference type="InterPro" id="IPR029063">
    <property type="entry name" value="SAM-dependent_MTases_sf"/>
</dbReference>
<dbReference type="PROSITE" id="PS50005">
    <property type="entry name" value="TPR"/>
    <property type="match status" value="1"/>
</dbReference>
<evidence type="ECO:0000313" key="4">
    <source>
        <dbReference type="EMBL" id="XCM36650.1"/>
    </source>
</evidence>
<dbReference type="RefSeq" id="WP_354635251.1">
    <property type="nucleotide sequence ID" value="NZ_CP159837.1"/>
</dbReference>
<sequence>MSPDLNQLLSHIFLSIQQGTFQVNGNSALVQATQLLPSTNPQLINRDLVWKILDYLIDSRPFYLDYLKFSEVCLNAGLINPQLINKKSKLGEKLANIYAQCSVNYWQHNDLTTAESLAQRVIQLQPNLAGGYFNLAQIWEKKEKILEAIQACQKAVQLNPEFTEASHFLARLYTINNYQNWQKCRYVDAVQVSRQALELNPNSAAMQFNLGLALYYHALFDYQGAAFDEAALRFTKTLEFNPDVLDAKERLQTIPYLQKFAAKGYSISAECFTCLIPLWTKHLKKYAGFPGLQILEIGCFEGMATCWLLDEVLTDPDARITCIDIFEGVLYFQINNPEKHRLIERNFDVNIARNGAGYKVNKIVGYSQEVMRSLPLNSFDIVYIDGSHKASDVLEDAVISWRLVKPGGLIIFDDYNFVFEDHPEWNTGLAIDAFMKLFADQLKVIEIDQRQVFLEKTG</sequence>
<feature type="repeat" description="TPR" evidence="3">
    <location>
        <begin position="129"/>
        <end position="162"/>
    </location>
</feature>
<keyword evidence="4" id="KW-0808">Transferase</keyword>
<accession>A0AAU8JCZ3</accession>
<dbReference type="EMBL" id="CP159837">
    <property type="protein sequence ID" value="XCM36650.1"/>
    <property type="molecule type" value="Genomic_DNA"/>
</dbReference>
<evidence type="ECO:0000256" key="3">
    <source>
        <dbReference type="PROSITE-ProRule" id="PRU00339"/>
    </source>
</evidence>
<dbReference type="EC" id="2.1.1.-" evidence="4"/>
<dbReference type="InterPro" id="IPR011990">
    <property type="entry name" value="TPR-like_helical_dom_sf"/>
</dbReference>
<dbReference type="Gene3D" id="1.25.40.10">
    <property type="entry name" value="Tetratricopeptide repeat domain"/>
    <property type="match status" value="2"/>
</dbReference>
<proteinExistence type="predicted"/>
<dbReference type="SMART" id="SM00028">
    <property type="entry name" value="TPR"/>
    <property type="match status" value="3"/>
</dbReference>
<organism evidence="4">
    <name type="scientific">Planktothricoides raciborskii GIHE-MW2</name>
    <dbReference type="NCBI Taxonomy" id="2792601"/>
    <lineage>
        <taxon>Bacteria</taxon>
        <taxon>Bacillati</taxon>
        <taxon>Cyanobacteriota</taxon>
        <taxon>Cyanophyceae</taxon>
        <taxon>Oscillatoriophycideae</taxon>
        <taxon>Oscillatoriales</taxon>
        <taxon>Oscillatoriaceae</taxon>
        <taxon>Planktothricoides</taxon>
    </lineage>
</organism>
<dbReference type="GO" id="GO:0008168">
    <property type="term" value="F:methyltransferase activity"/>
    <property type="evidence" value="ECO:0007669"/>
    <property type="project" value="UniProtKB-KW"/>
</dbReference>
<protein>
    <submittedName>
        <fullName evidence="4">Class I SAM-dependent methyltransferase</fullName>
        <ecNumber evidence="4">2.1.1.-</ecNumber>
    </submittedName>
</protein>
<dbReference type="InterPro" id="IPR051685">
    <property type="entry name" value="Ycf3/AcsC/BcsC/TPR_MFPF"/>
</dbReference>
<dbReference type="AlphaFoldDB" id="A0AAU8JCZ3"/>
<gene>
    <name evidence="4" type="ORF">ABWT76_005423</name>
</gene>
<dbReference type="InterPro" id="IPR013105">
    <property type="entry name" value="TPR_2"/>
</dbReference>
<dbReference type="CDD" id="cd02440">
    <property type="entry name" value="AdoMet_MTases"/>
    <property type="match status" value="1"/>
</dbReference>
<dbReference type="GO" id="GO:0032259">
    <property type="term" value="P:methylation"/>
    <property type="evidence" value="ECO:0007669"/>
    <property type="project" value="UniProtKB-KW"/>
</dbReference>
<dbReference type="SUPFAM" id="SSF53335">
    <property type="entry name" value="S-adenosyl-L-methionine-dependent methyltransferases"/>
    <property type="match status" value="1"/>
</dbReference>
<dbReference type="Pfam" id="PF07719">
    <property type="entry name" value="TPR_2"/>
    <property type="match status" value="1"/>
</dbReference>
<evidence type="ECO:0000256" key="1">
    <source>
        <dbReference type="ARBA" id="ARBA00022737"/>
    </source>
</evidence>
<reference evidence="4" key="1">
    <citation type="submission" date="2024-07" db="EMBL/GenBank/DDBJ databases">
        <authorList>
            <person name="Kim Y.J."/>
            <person name="Jeong J.Y."/>
        </authorList>
    </citation>
    <scope>NUCLEOTIDE SEQUENCE</scope>
    <source>
        <strain evidence="4">GIHE-MW2</strain>
    </source>
</reference>
<keyword evidence="1" id="KW-0677">Repeat</keyword>